<dbReference type="Proteomes" id="UP000053105">
    <property type="component" value="Unassembled WGS sequence"/>
</dbReference>
<keyword evidence="2" id="KW-0677">Repeat</keyword>
<dbReference type="Gene3D" id="2.120.10.80">
    <property type="entry name" value="Kelch-type beta propeller"/>
    <property type="match status" value="1"/>
</dbReference>
<dbReference type="EMBL" id="KQ435840">
    <property type="protein sequence ID" value="KOX71417.1"/>
    <property type="molecule type" value="Genomic_DNA"/>
</dbReference>
<evidence type="ECO:0000256" key="2">
    <source>
        <dbReference type="ARBA" id="ARBA00022737"/>
    </source>
</evidence>
<feature type="domain" description="Attractin/MKLN-like beta-propeller" evidence="3">
    <location>
        <begin position="15"/>
        <end position="106"/>
    </location>
</feature>
<evidence type="ECO:0000259" key="3">
    <source>
        <dbReference type="Pfam" id="PF24981"/>
    </source>
</evidence>
<evidence type="ECO:0000313" key="4">
    <source>
        <dbReference type="EMBL" id="KOX71417.1"/>
    </source>
</evidence>
<dbReference type="SUPFAM" id="SSF117281">
    <property type="entry name" value="Kelch motif"/>
    <property type="match status" value="1"/>
</dbReference>
<dbReference type="AlphaFoldDB" id="A0A0M8ZUU1"/>
<accession>A0A0M8ZUU1</accession>
<proteinExistence type="predicted"/>
<gene>
    <name evidence="4" type="ORF">WN51_01691</name>
</gene>
<dbReference type="Pfam" id="PF24981">
    <property type="entry name" value="Beta-prop_ATRN-LZTR1"/>
    <property type="match status" value="1"/>
</dbReference>
<dbReference type="OrthoDB" id="263283at2759"/>
<organism evidence="4 5">
    <name type="scientific">Melipona quadrifasciata</name>
    <dbReference type="NCBI Taxonomy" id="166423"/>
    <lineage>
        <taxon>Eukaryota</taxon>
        <taxon>Metazoa</taxon>
        <taxon>Ecdysozoa</taxon>
        <taxon>Arthropoda</taxon>
        <taxon>Hexapoda</taxon>
        <taxon>Insecta</taxon>
        <taxon>Pterygota</taxon>
        <taxon>Neoptera</taxon>
        <taxon>Endopterygota</taxon>
        <taxon>Hymenoptera</taxon>
        <taxon>Apocrita</taxon>
        <taxon>Aculeata</taxon>
        <taxon>Apoidea</taxon>
        <taxon>Anthophila</taxon>
        <taxon>Apidae</taxon>
        <taxon>Melipona</taxon>
    </lineage>
</organism>
<dbReference type="InterPro" id="IPR056737">
    <property type="entry name" value="Beta-prop_ATRN-MKLN-like"/>
</dbReference>
<keyword evidence="5" id="KW-1185">Reference proteome</keyword>
<protein>
    <submittedName>
        <fullName evidence="4">Multiple epidermal growth factor-like domains protein 8</fullName>
    </submittedName>
</protein>
<evidence type="ECO:0000313" key="5">
    <source>
        <dbReference type="Proteomes" id="UP000053105"/>
    </source>
</evidence>
<sequence length="276" mass="31180">WSVLPPFDDDLTDGSSLPQARFLHSAVTTDEYMVIFGGRQNPHNTSDSLIAYKYSCNLWIRLITKDMEVIGSPPPPAYAHAMTHADPESNAVYVVGGFDGGIKSHVTLISIPEDLCNLWTDKITCRKYFGCSFCSVVTISGKNASFCFSNEVSINKDDRCDINVTQAQRSNGIFCNSEWMISRKCQNFKTCTECLAEWPYYKNEEPVCKWCTHCSNGKCIPSEKDCDELNKCNIRQISVTDVNKCRERQCPASDCEKCNSLEDCVWTRQVLKTCEF</sequence>
<feature type="non-terminal residue" evidence="4">
    <location>
        <position position="1"/>
    </location>
</feature>
<keyword evidence="1" id="KW-0880">Kelch repeat</keyword>
<reference evidence="4 5" key="1">
    <citation type="submission" date="2015-07" db="EMBL/GenBank/DDBJ databases">
        <title>The genome of Melipona quadrifasciata.</title>
        <authorList>
            <person name="Pan H."/>
            <person name="Kapheim K."/>
        </authorList>
    </citation>
    <scope>NUCLEOTIDE SEQUENCE [LARGE SCALE GENOMIC DNA]</scope>
    <source>
        <strain evidence="4">0111107301</strain>
        <tissue evidence="4">Whole body</tissue>
    </source>
</reference>
<dbReference type="InterPro" id="IPR015915">
    <property type="entry name" value="Kelch-typ_b-propeller"/>
</dbReference>
<evidence type="ECO:0000256" key="1">
    <source>
        <dbReference type="ARBA" id="ARBA00022441"/>
    </source>
</evidence>
<dbReference type="STRING" id="166423.A0A0M8ZUU1"/>
<name>A0A0M8ZUU1_9HYME</name>